<gene>
    <name evidence="6" type="ORF">LGQ03_10310</name>
</gene>
<protein>
    <submittedName>
        <fullName evidence="6">Extracellular solute-binding protein</fullName>
    </submittedName>
</protein>
<keyword evidence="3 4" id="KW-0732">Signal</keyword>
<reference evidence="6" key="1">
    <citation type="submission" date="2021-10" db="EMBL/GenBank/DDBJ databases">
        <title>Loktanella gaetbuli sp. nov., isolated from a tidal flat.</title>
        <authorList>
            <person name="Park S."/>
            <person name="Yoon J.-H."/>
        </authorList>
    </citation>
    <scope>NUCLEOTIDE SEQUENCE</scope>
    <source>
        <strain evidence="6">TSTF-M6</strain>
    </source>
</reference>
<dbReference type="PIRSF" id="PIRSF002741">
    <property type="entry name" value="MppA"/>
    <property type="match status" value="1"/>
</dbReference>
<dbReference type="Proteomes" id="UP001138961">
    <property type="component" value="Unassembled WGS sequence"/>
</dbReference>
<evidence type="ECO:0000256" key="3">
    <source>
        <dbReference type="ARBA" id="ARBA00022729"/>
    </source>
</evidence>
<evidence type="ECO:0000259" key="5">
    <source>
        <dbReference type="Pfam" id="PF00496"/>
    </source>
</evidence>
<organism evidence="6 7">
    <name type="scientific">Loktanella gaetbuli</name>
    <dbReference type="NCBI Taxonomy" id="2881335"/>
    <lineage>
        <taxon>Bacteria</taxon>
        <taxon>Pseudomonadati</taxon>
        <taxon>Pseudomonadota</taxon>
        <taxon>Alphaproteobacteria</taxon>
        <taxon>Rhodobacterales</taxon>
        <taxon>Roseobacteraceae</taxon>
        <taxon>Loktanella</taxon>
    </lineage>
</organism>
<dbReference type="InterPro" id="IPR039424">
    <property type="entry name" value="SBP_5"/>
</dbReference>
<feature type="signal peptide" evidence="4">
    <location>
        <begin position="1"/>
        <end position="36"/>
    </location>
</feature>
<dbReference type="Pfam" id="PF00496">
    <property type="entry name" value="SBP_bac_5"/>
    <property type="match status" value="1"/>
</dbReference>
<evidence type="ECO:0000256" key="1">
    <source>
        <dbReference type="ARBA" id="ARBA00004418"/>
    </source>
</evidence>
<dbReference type="RefSeq" id="WP_226748326.1">
    <property type="nucleotide sequence ID" value="NZ_JAJATZ010000004.1"/>
</dbReference>
<feature type="domain" description="Solute-binding protein family 5" evidence="5">
    <location>
        <begin position="126"/>
        <end position="530"/>
    </location>
</feature>
<dbReference type="InterPro" id="IPR000914">
    <property type="entry name" value="SBP_5_dom"/>
</dbReference>
<evidence type="ECO:0000313" key="6">
    <source>
        <dbReference type="EMBL" id="MCB5199634.1"/>
    </source>
</evidence>
<evidence type="ECO:0000256" key="4">
    <source>
        <dbReference type="SAM" id="SignalP"/>
    </source>
</evidence>
<accession>A0ABS8BVJ4</accession>
<keyword evidence="7" id="KW-1185">Reference proteome</keyword>
<proteinExistence type="inferred from homology"/>
<comment type="subcellular location">
    <subcellularLocation>
        <location evidence="1">Periplasm</location>
    </subcellularLocation>
</comment>
<dbReference type="EMBL" id="JAJATZ010000004">
    <property type="protein sequence ID" value="MCB5199634.1"/>
    <property type="molecule type" value="Genomic_DNA"/>
</dbReference>
<comment type="similarity">
    <text evidence="2">Belongs to the bacterial solute-binding protein 5 family.</text>
</comment>
<dbReference type="SUPFAM" id="SSF53850">
    <property type="entry name" value="Periplasmic binding protein-like II"/>
    <property type="match status" value="1"/>
</dbReference>
<dbReference type="PANTHER" id="PTHR30290:SF64">
    <property type="entry name" value="ABC TRANSPORTER PERIPLASMIC BINDING PROTEIN"/>
    <property type="match status" value="1"/>
</dbReference>
<feature type="chain" id="PRO_5047252810" evidence="4">
    <location>
        <begin position="37"/>
        <end position="633"/>
    </location>
</feature>
<comment type="caution">
    <text evidence="6">The sequence shown here is derived from an EMBL/GenBank/DDBJ whole genome shotgun (WGS) entry which is preliminary data.</text>
</comment>
<dbReference type="Gene3D" id="3.40.190.10">
    <property type="entry name" value="Periplasmic binding protein-like II"/>
    <property type="match status" value="1"/>
</dbReference>
<dbReference type="PANTHER" id="PTHR30290">
    <property type="entry name" value="PERIPLASMIC BINDING COMPONENT OF ABC TRANSPORTER"/>
    <property type="match status" value="1"/>
</dbReference>
<evidence type="ECO:0000313" key="7">
    <source>
        <dbReference type="Proteomes" id="UP001138961"/>
    </source>
</evidence>
<sequence>MPQAICRPRIVNRTRHALLGSTLLFGAALWADQAVAQDEALIETHAYSYFGDVKYGPDMTHLDYVNPDAPKGGEMSQSVLGTFDSFNQFTRLGNAAALSTTPFEDIMIATADDPTTLYCYLCTTIEYPEDLSYVIINLREDVTFSDGSPMTAADMEFTYNLFMEQGLPEFLAVVNDQISDFEVLDTYRFKYTFTDQAPLRARVGLASIFSPFSKAEWEASDRRLDESWDTPPMGTGAYMLGSFDYGRDLTYVRNPNFWGADLPLNVGRNNFDSIRLEYFADGSAALEGFKAGIYRFRNEFSSLQWATAYDFPAVQDGTVIKTELPDGNLASAQSFIFNLRREKFQDPRVREALGLMFNFEWSNETLFYGLYDRVTGFWSNSELAATGTPSEGELALLQPLVDEGLFDASILTDEVVMPPVSTSNQLDRGNLRRASALLDEAGWIAGDDGMRRKDGEVLRVEFLESSPSWDRIINPYVQNLTRLGIDAVLDRVDPAQETERRRSGDWDMLTHSIQMGLEPGQVLYQWFGSETAEDSSRNLMYLKNEGIDRLIDAVVNATTTEEMTTATHALDRALRTIRFNVPQWFKAVHTVAYYDIYDHPAELPPYALGEIDFWWYDADRAAELGITAGGDTQ</sequence>
<dbReference type="InterPro" id="IPR030678">
    <property type="entry name" value="Peptide/Ni-bd"/>
</dbReference>
<dbReference type="CDD" id="cd08497">
    <property type="entry name" value="MbnE-like"/>
    <property type="match status" value="1"/>
</dbReference>
<dbReference type="Gene3D" id="3.10.105.10">
    <property type="entry name" value="Dipeptide-binding Protein, Domain 3"/>
    <property type="match status" value="1"/>
</dbReference>
<name>A0ABS8BVJ4_9RHOB</name>
<evidence type="ECO:0000256" key="2">
    <source>
        <dbReference type="ARBA" id="ARBA00005695"/>
    </source>
</evidence>